<evidence type="ECO:0000313" key="3">
    <source>
        <dbReference type="Proteomes" id="UP000297245"/>
    </source>
</evidence>
<dbReference type="AlphaFoldDB" id="A0A4S8M0P2"/>
<evidence type="ECO:0000256" key="1">
    <source>
        <dbReference type="SAM" id="MobiDB-lite"/>
    </source>
</evidence>
<dbReference type="EMBL" id="ML179196">
    <property type="protein sequence ID" value="THU95619.1"/>
    <property type="molecule type" value="Genomic_DNA"/>
</dbReference>
<organism evidence="2 3">
    <name type="scientific">Dendrothele bispora (strain CBS 962.96)</name>
    <dbReference type="NCBI Taxonomy" id="1314807"/>
    <lineage>
        <taxon>Eukaryota</taxon>
        <taxon>Fungi</taxon>
        <taxon>Dikarya</taxon>
        <taxon>Basidiomycota</taxon>
        <taxon>Agaricomycotina</taxon>
        <taxon>Agaricomycetes</taxon>
        <taxon>Agaricomycetidae</taxon>
        <taxon>Agaricales</taxon>
        <taxon>Agaricales incertae sedis</taxon>
        <taxon>Dendrothele</taxon>
    </lineage>
</organism>
<proteinExistence type="predicted"/>
<name>A0A4S8M0P2_DENBC</name>
<sequence>MHTPELADGESSSSSSSNNTSVIPTSASRLLLSEPSKVYLCLQKEKANQRTDCYHSHENPSSHWKWVLKTIAAPHGGSVKKMNSLMEGIWKEIQRDPSPNMGDDNGAKAEVEGL</sequence>
<feature type="compositionally biased region" description="Basic and acidic residues" evidence="1">
    <location>
        <begin position="105"/>
        <end position="114"/>
    </location>
</feature>
<feature type="region of interest" description="Disordered" evidence="1">
    <location>
        <begin position="93"/>
        <end position="114"/>
    </location>
</feature>
<protein>
    <submittedName>
        <fullName evidence="2">Uncharacterized protein</fullName>
    </submittedName>
</protein>
<keyword evidence="3" id="KW-1185">Reference proteome</keyword>
<dbReference type="Proteomes" id="UP000297245">
    <property type="component" value="Unassembled WGS sequence"/>
</dbReference>
<gene>
    <name evidence="2" type="ORF">K435DRAFT_966338</name>
</gene>
<reference evidence="2 3" key="1">
    <citation type="journal article" date="2019" name="Nat. Ecol. Evol.">
        <title>Megaphylogeny resolves global patterns of mushroom evolution.</title>
        <authorList>
            <person name="Varga T."/>
            <person name="Krizsan K."/>
            <person name="Foldi C."/>
            <person name="Dima B."/>
            <person name="Sanchez-Garcia M."/>
            <person name="Sanchez-Ramirez S."/>
            <person name="Szollosi G.J."/>
            <person name="Szarkandi J.G."/>
            <person name="Papp V."/>
            <person name="Albert L."/>
            <person name="Andreopoulos W."/>
            <person name="Angelini C."/>
            <person name="Antonin V."/>
            <person name="Barry K.W."/>
            <person name="Bougher N.L."/>
            <person name="Buchanan P."/>
            <person name="Buyck B."/>
            <person name="Bense V."/>
            <person name="Catcheside P."/>
            <person name="Chovatia M."/>
            <person name="Cooper J."/>
            <person name="Damon W."/>
            <person name="Desjardin D."/>
            <person name="Finy P."/>
            <person name="Geml J."/>
            <person name="Haridas S."/>
            <person name="Hughes K."/>
            <person name="Justo A."/>
            <person name="Karasinski D."/>
            <person name="Kautmanova I."/>
            <person name="Kiss B."/>
            <person name="Kocsube S."/>
            <person name="Kotiranta H."/>
            <person name="LaButti K.M."/>
            <person name="Lechner B.E."/>
            <person name="Liimatainen K."/>
            <person name="Lipzen A."/>
            <person name="Lukacs Z."/>
            <person name="Mihaltcheva S."/>
            <person name="Morgado L.N."/>
            <person name="Niskanen T."/>
            <person name="Noordeloos M.E."/>
            <person name="Ohm R.A."/>
            <person name="Ortiz-Santana B."/>
            <person name="Ovrebo C."/>
            <person name="Racz N."/>
            <person name="Riley R."/>
            <person name="Savchenko A."/>
            <person name="Shiryaev A."/>
            <person name="Soop K."/>
            <person name="Spirin V."/>
            <person name="Szebenyi C."/>
            <person name="Tomsovsky M."/>
            <person name="Tulloss R.E."/>
            <person name="Uehling J."/>
            <person name="Grigoriev I.V."/>
            <person name="Vagvolgyi C."/>
            <person name="Papp T."/>
            <person name="Martin F.M."/>
            <person name="Miettinen O."/>
            <person name="Hibbett D.S."/>
            <person name="Nagy L.G."/>
        </authorList>
    </citation>
    <scope>NUCLEOTIDE SEQUENCE [LARGE SCALE GENOMIC DNA]</scope>
    <source>
        <strain evidence="2 3">CBS 962.96</strain>
    </source>
</reference>
<accession>A0A4S8M0P2</accession>
<feature type="region of interest" description="Disordered" evidence="1">
    <location>
        <begin position="1"/>
        <end position="27"/>
    </location>
</feature>
<evidence type="ECO:0000313" key="2">
    <source>
        <dbReference type="EMBL" id="THU95619.1"/>
    </source>
</evidence>
<feature type="compositionally biased region" description="Polar residues" evidence="1">
    <location>
        <begin position="18"/>
        <end position="27"/>
    </location>
</feature>